<protein>
    <submittedName>
        <fullName evidence="2">Uncharacterized protein</fullName>
    </submittedName>
</protein>
<dbReference type="AlphaFoldDB" id="A0A6N9U432"/>
<dbReference type="EMBL" id="JAAGLQ010000530">
    <property type="protein sequence ID" value="NEA18594.1"/>
    <property type="molecule type" value="Genomic_DNA"/>
</dbReference>
<organism evidence="2 3">
    <name type="scientific">Streptomyces halstedii</name>
    <dbReference type="NCBI Taxonomy" id="1944"/>
    <lineage>
        <taxon>Bacteria</taxon>
        <taxon>Bacillati</taxon>
        <taxon>Actinomycetota</taxon>
        <taxon>Actinomycetes</taxon>
        <taxon>Kitasatosporales</taxon>
        <taxon>Streptomycetaceae</taxon>
        <taxon>Streptomyces</taxon>
    </lineage>
</organism>
<name>A0A6N9U432_STRHA</name>
<feature type="non-terminal residue" evidence="2">
    <location>
        <position position="1"/>
    </location>
</feature>
<feature type="compositionally biased region" description="Gly residues" evidence="1">
    <location>
        <begin position="54"/>
        <end position="65"/>
    </location>
</feature>
<dbReference type="Proteomes" id="UP000471293">
    <property type="component" value="Unassembled WGS sequence"/>
</dbReference>
<feature type="compositionally biased region" description="Pro residues" evidence="1">
    <location>
        <begin position="87"/>
        <end position="99"/>
    </location>
</feature>
<feature type="compositionally biased region" description="Low complexity" evidence="1">
    <location>
        <begin position="44"/>
        <end position="53"/>
    </location>
</feature>
<feature type="non-terminal residue" evidence="2">
    <location>
        <position position="170"/>
    </location>
</feature>
<evidence type="ECO:0000313" key="3">
    <source>
        <dbReference type="Proteomes" id="UP000471293"/>
    </source>
</evidence>
<feature type="compositionally biased region" description="Pro residues" evidence="1">
    <location>
        <begin position="161"/>
        <end position="170"/>
    </location>
</feature>
<feature type="region of interest" description="Disordered" evidence="1">
    <location>
        <begin position="1"/>
        <end position="170"/>
    </location>
</feature>
<proteinExistence type="predicted"/>
<evidence type="ECO:0000256" key="1">
    <source>
        <dbReference type="SAM" id="MobiDB-lite"/>
    </source>
</evidence>
<gene>
    <name evidence="2" type="ORF">G3I29_24425</name>
</gene>
<comment type="caution">
    <text evidence="2">The sequence shown here is derived from an EMBL/GenBank/DDBJ whole genome shotgun (WGS) entry which is preliminary data.</text>
</comment>
<accession>A0A6N9U432</accession>
<reference evidence="2 3" key="1">
    <citation type="submission" date="2020-01" db="EMBL/GenBank/DDBJ databases">
        <title>Insect and environment-associated Actinomycetes.</title>
        <authorList>
            <person name="Currrie C."/>
            <person name="Chevrette M."/>
            <person name="Carlson C."/>
            <person name="Stubbendieck R."/>
            <person name="Wendt-Pienkowski E."/>
        </authorList>
    </citation>
    <scope>NUCLEOTIDE SEQUENCE [LARGE SCALE GENOMIC DNA]</scope>
    <source>
        <strain evidence="2 3">SID11342</strain>
    </source>
</reference>
<sequence>RTGRPAGHPGASERPAPSDGPASGPQDPYGAPDRPPYEGPQEPYPATGVPYAGPGTGYAGPGGAYGTADGRYAEQDGPYPTQDGDPYPGPESGPYPGPDEPYMTAAGQFPVPAHTYPHSDEGYRTPEQPYGQHPRSAAASAPPPYDGVSGHDHSGRHPAPGQRPPAVPGP</sequence>
<evidence type="ECO:0000313" key="2">
    <source>
        <dbReference type="EMBL" id="NEA18594.1"/>
    </source>
</evidence>